<feature type="transmembrane region" description="Helical" evidence="8">
    <location>
        <begin position="105"/>
        <end position="126"/>
    </location>
</feature>
<keyword evidence="3" id="KW-0328">Glycosyltransferase</keyword>
<keyword evidence="2" id="KW-1003">Cell membrane</keyword>
<evidence type="ECO:0000256" key="3">
    <source>
        <dbReference type="ARBA" id="ARBA00022676"/>
    </source>
</evidence>
<sequence>MTNNKVQIKEFFLIFFILIIGFLFRFNNLNWDENFHLHPDERFLTMVGNAIVLPKNIGEYLDPKISKLNPNNINFNFFIYGDFPLILNKYLAVFTGKDNYNDFTILGRALSAYFDLLIIILVYKSAKLLFPNKKNVPFWSAFLYAVAVYPIQAAHFFTVDTFLNFFMFGSFYFALKEKNILSAVFFGLALASKISAIYIIPLILVVFLIKSPKKVFNIFIFFVITYFVLRLASPYYFLNSNLLDPRLNQTFVTSIKELKSFEGKDIWYPPAVQWMNKPISFVLINLMLVGVGPPYFILIIIGIYYLISKLNLKSGNFLLFIVFFWVLGYFVYLSFQFVKSIRYTIFLYPFFAIFAGISIDSVLKKIKNKKLFIICNLLFVILLLIWPLMFSSIYFHKNTRIEASEWIYKNLPNGSYILSESWDDSLPLSINNNYGKRFDGEQLPVFDPDTSEKWQKMNELFLKADYYILSSNRGWGSIPTVPEKYPKMSKFYNSLLKNENSQYKLIKEFNSYPSLRYLGIPLEFPDQWSDEAFTVFDHQKVIVFERKK</sequence>
<proteinExistence type="predicted"/>
<evidence type="ECO:0000256" key="2">
    <source>
        <dbReference type="ARBA" id="ARBA00022475"/>
    </source>
</evidence>
<keyword evidence="6 8" id="KW-1133">Transmembrane helix</keyword>
<feature type="transmembrane region" description="Helical" evidence="8">
    <location>
        <begin position="138"/>
        <end position="159"/>
    </location>
</feature>
<dbReference type="AlphaFoldDB" id="A0A0G0G249"/>
<evidence type="ECO:0000259" key="9">
    <source>
        <dbReference type="Pfam" id="PF13231"/>
    </source>
</evidence>
<evidence type="ECO:0000256" key="5">
    <source>
        <dbReference type="ARBA" id="ARBA00022692"/>
    </source>
</evidence>
<evidence type="ECO:0000313" key="11">
    <source>
        <dbReference type="Proteomes" id="UP000034917"/>
    </source>
</evidence>
<dbReference type="GO" id="GO:0016763">
    <property type="term" value="F:pentosyltransferase activity"/>
    <property type="evidence" value="ECO:0007669"/>
    <property type="project" value="TreeGrafter"/>
</dbReference>
<feature type="domain" description="Glycosyltransferase RgtA/B/C/D-like" evidence="9">
    <location>
        <begin position="109"/>
        <end position="234"/>
    </location>
</feature>
<dbReference type="PANTHER" id="PTHR33908">
    <property type="entry name" value="MANNOSYLTRANSFERASE YKCB-RELATED"/>
    <property type="match status" value="1"/>
</dbReference>
<dbReference type="GO" id="GO:0009103">
    <property type="term" value="P:lipopolysaccharide biosynthetic process"/>
    <property type="evidence" value="ECO:0007669"/>
    <property type="project" value="UniProtKB-ARBA"/>
</dbReference>
<evidence type="ECO:0000256" key="7">
    <source>
        <dbReference type="ARBA" id="ARBA00023136"/>
    </source>
</evidence>
<dbReference type="Proteomes" id="UP000034917">
    <property type="component" value="Unassembled WGS sequence"/>
</dbReference>
<feature type="transmembrane region" description="Helical" evidence="8">
    <location>
        <begin position="179"/>
        <end position="209"/>
    </location>
</feature>
<keyword evidence="5 8" id="KW-0812">Transmembrane</keyword>
<organism evidence="10 11">
    <name type="scientific">Candidatus Roizmanbacteria bacterium GW2011_GWC2_37_13</name>
    <dbReference type="NCBI Taxonomy" id="1618486"/>
    <lineage>
        <taxon>Bacteria</taxon>
        <taxon>Candidatus Roizmaniibacteriota</taxon>
    </lineage>
</organism>
<feature type="transmembrane region" description="Helical" evidence="8">
    <location>
        <begin position="371"/>
        <end position="395"/>
    </location>
</feature>
<protein>
    <submittedName>
        <fullName evidence="10">Putative membrane protein</fullName>
    </submittedName>
</protein>
<keyword evidence="7 8" id="KW-0472">Membrane</keyword>
<feature type="transmembrane region" description="Helical" evidence="8">
    <location>
        <begin position="216"/>
        <end position="238"/>
    </location>
</feature>
<reference evidence="10 11" key="1">
    <citation type="journal article" date="2015" name="Nature">
        <title>rRNA introns, odd ribosomes, and small enigmatic genomes across a large radiation of phyla.</title>
        <authorList>
            <person name="Brown C.T."/>
            <person name="Hug L.A."/>
            <person name="Thomas B.C."/>
            <person name="Sharon I."/>
            <person name="Castelle C.J."/>
            <person name="Singh A."/>
            <person name="Wilkins M.J."/>
            <person name="Williams K.H."/>
            <person name="Banfield J.F."/>
        </authorList>
    </citation>
    <scope>NUCLEOTIDE SEQUENCE [LARGE SCALE GENOMIC DNA]</scope>
</reference>
<dbReference type="PANTHER" id="PTHR33908:SF11">
    <property type="entry name" value="MEMBRANE PROTEIN"/>
    <property type="match status" value="1"/>
</dbReference>
<feature type="transmembrane region" description="Helical" evidence="8">
    <location>
        <begin position="341"/>
        <end position="359"/>
    </location>
</feature>
<evidence type="ECO:0000256" key="4">
    <source>
        <dbReference type="ARBA" id="ARBA00022679"/>
    </source>
</evidence>
<dbReference type="EMBL" id="LBSV01000010">
    <property type="protein sequence ID" value="KKQ25248.1"/>
    <property type="molecule type" value="Genomic_DNA"/>
</dbReference>
<evidence type="ECO:0000313" key="10">
    <source>
        <dbReference type="EMBL" id="KKQ25248.1"/>
    </source>
</evidence>
<dbReference type="Pfam" id="PF13231">
    <property type="entry name" value="PMT_2"/>
    <property type="match status" value="1"/>
</dbReference>
<comment type="caution">
    <text evidence="10">The sequence shown here is derived from an EMBL/GenBank/DDBJ whole genome shotgun (WGS) entry which is preliminary data.</text>
</comment>
<dbReference type="InterPro" id="IPR038731">
    <property type="entry name" value="RgtA/B/C-like"/>
</dbReference>
<evidence type="ECO:0000256" key="8">
    <source>
        <dbReference type="SAM" id="Phobius"/>
    </source>
</evidence>
<evidence type="ECO:0000256" key="6">
    <source>
        <dbReference type="ARBA" id="ARBA00022989"/>
    </source>
</evidence>
<feature type="transmembrane region" description="Helical" evidence="8">
    <location>
        <begin position="317"/>
        <end position="335"/>
    </location>
</feature>
<dbReference type="InterPro" id="IPR050297">
    <property type="entry name" value="LipidA_mod_glycosyltrf_83"/>
</dbReference>
<gene>
    <name evidence="10" type="ORF">US40_C0010G0031</name>
</gene>
<feature type="transmembrane region" description="Helical" evidence="8">
    <location>
        <begin position="279"/>
        <end position="305"/>
    </location>
</feature>
<evidence type="ECO:0000256" key="1">
    <source>
        <dbReference type="ARBA" id="ARBA00004651"/>
    </source>
</evidence>
<name>A0A0G0G249_9BACT</name>
<feature type="transmembrane region" description="Helical" evidence="8">
    <location>
        <begin position="12"/>
        <end position="31"/>
    </location>
</feature>
<keyword evidence="4" id="KW-0808">Transferase</keyword>
<accession>A0A0G0G249</accession>
<dbReference type="GO" id="GO:0005886">
    <property type="term" value="C:plasma membrane"/>
    <property type="evidence" value="ECO:0007669"/>
    <property type="project" value="UniProtKB-SubCell"/>
</dbReference>
<comment type="subcellular location">
    <subcellularLocation>
        <location evidence="1">Cell membrane</location>
        <topology evidence="1">Multi-pass membrane protein</topology>
    </subcellularLocation>
</comment>